<feature type="region of interest" description="Disordered" evidence="1">
    <location>
        <begin position="74"/>
        <end position="109"/>
    </location>
</feature>
<reference evidence="2" key="2">
    <citation type="submission" date="2023-06" db="EMBL/GenBank/DDBJ databases">
        <authorList>
            <person name="Ma L."/>
            <person name="Liu K.-W."/>
            <person name="Li Z."/>
            <person name="Hsiao Y.-Y."/>
            <person name="Qi Y."/>
            <person name="Fu T."/>
            <person name="Tang G."/>
            <person name="Zhang D."/>
            <person name="Sun W.-H."/>
            <person name="Liu D.-K."/>
            <person name="Li Y."/>
            <person name="Chen G.-Z."/>
            <person name="Liu X.-D."/>
            <person name="Liao X.-Y."/>
            <person name="Jiang Y.-T."/>
            <person name="Yu X."/>
            <person name="Hao Y."/>
            <person name="Huang J."/>
            <person name="Zhao X.-W."/>
            <person name="Ke S."/>
            <person name="Chen Y.-Y."/>
            <person name="Wu W.-L."/>
            <person name="Hsu J.-L."/>
            <person name="Lin Y.-F."/>
            <person name="Huang M.-D."/>
            <person name="Li C.-Y."/>
            <person name="Huang L."/>
            <person name="Wang Z.-W."/>
            <person name="Zhao X."/>
            <person name="Zhong W.-Y."/>
            <person name="Peng D.-H."/>
            <person name="Ahmad S."/>
            <person name="Lan S."/>
            <person name="Zhang J.-S."/>
            <person name="Tsai W.-C."/>
            <person name="Van De Peer Y."/>
            <person name="Liu Z.-J."/>
        </authorList>
    </citation>
    <scope>NUCLEOTIDE SEQUENCE</scope>
    <source>
        <strain evidence="2">SCP</strain>
        <tissue evidence="2">Leaves</tissue>
    </source>
</reference>
<proteinExistence type="predicted"/>
<sequence>MKQTQPLYIYPHPYITTPPPHIFSFPLSPSAETPPSLSLSHPNRRSFSPWRRLISRCHLSRFYIPIMASGVHHSTLHMDRRSMDPKKRIRPTTSNRKSRSKDALSSSQHVVEDLKKRKWWWKMYGKMQISMKPA</sequence>
<evidence type="ECO:0000256" key="1">
    <source>
        <dbReference type="SAM" id="MobiDB-lite"/>
    </source>
</evidence>
<evidence type="ECO:0000313" key="2">
    <source>
        <dbReference type="EMBL" id="KAK1269011.1"/>
    </source>
</evidence>
<protein>
    <submittedName>
        <fullName evidence="2">Uncharacterized protein</fullName>
    </submittedName>
</protein>
<name>A0AAV9AXE6_ACOGR</name>
<keyword evidence="3" id="KW-1185">Reference proteome</keyword>
<dbReference type="Proteomes" id="UP001179952">
    <property type="component" value="Unassembled WGS sequence"/>
</dbReference>
<accession>A0AAV9AXE6</accession>
<dbReference type="EMBL" id="JAUJYN010000006">
    <property type="protein sequence ID" value="KAK1269011.1"/>
    <property type="molecule type" value="Genomic_DNA"/>
</dbReference>
<evidence type="ECO:0000313" key="3">
    <source>
        <dbReference type="Proteomes" id="UP001179952"/>
    </source>
</evidence>
<gene>
    <name evidence="2" type="ORF">QJS04_geneDACA005147</name>
</gene>
<organism evidence="2 3">
    <name type="scientific">Acorus gramineus</name>
    <name type="common">Dwarf sweet flag</name>
    <dbReference type="NCBI Taxonomy" id="55184"/>
    <lineage>
        <taxon>Eukaryota</taxon>
        <taxon>Viridiplantae</taxon>
        <taxon>Streptophyta</taxon>
        <taxon>Embryophyta</taxon>
        <taxon>Tracheophyta</taxon>
        <taxon>Spermatophyta</taxon>
        <taxon>Magnoliopsida</taxon>
        <taxon>Liliopsida</taxon>
        <taxon>Acoraceae</taxon>
        <taxon>Acorus</taxon>
    </lineage>
</organism>
<comment type="caution">
    <text evidence="2">The sequence shown here is derived from an EMBL/GenBank/DDBJ whole genome shotgun (WGS) entry which is preliminary data.</text>
</comment>
<feature type="compositionally biased region" description="Basic and acidic residues" evidence="1">
    <location>
        <begin position="76"/>
        <end position="86"/>
    </location>
</feature>
<dbReference type="AlphaFoldDB" id="A0AAV9AXE6"/>
<reference evidence="2" key="1">
    <citation type="journal article" date="2023" name="Nat. Commun.">
        <title>Diploid and tetraploid genomes of Acorus and the evolution of monocots.</title>
        <authorList>
            <person name="Ma L."/>
            <person name="Liu K.W."/>
            <person name="Li Z."/>
            <person name="Hsiao Y.Y."/>
            <person name="Qi Y."/>
            <person name="Fu T."/>
            <person name="Tang G.D."/>
            <person name="Zhang D."/>
            <person name="Sun W.H."/>
            <person name="Liu D.K."/>
            <person name="Li Y."/>
            <person name="Chen G.Z."/>
            <person name="Liu X.D."/>
            <person name="Liao X.Y."/>
            <person name="Jiang Y.T."/>
            <person name="Yu X."/>
            <person name="Hao Y."/>
            <person name="Huang J."/>
            <person name="Zhao X.W."/>
            <person name="Ke S."/>
            <person name="Chen Y.Y."/>
            <person name="Wu W.L."/>
            <person name="Hsu J.L."/>
            <person name="Lin Y.F."/>
            <person name="Huang M.D."/>
            <person name="Li C.Y."/>
            <person name="Huang L."/>
            <person name="Wang Z.W."/>
            <person name="Zhao X."/>
            <person name="Zhong W.Y."/>
            <person name="Peng D.H."/>
            <person name="Ahmad S."/>
            <person name="Lan S."/>
            <person name="Zhang J.S."/>
            <person name="Tsai W.C."/>
            <person name="Van de Peer Y."/>
            <person name="Liu Z.J."/>
        </authorList>
    </citation>
    <scope>NUCLEOTIDE SEQUENCE</scope>
    <source>
        <strain evidence="2">SCP</strain>
    </source>
</reference>